<protein>
    <submittedName>
        <fullName evidence="1">Uncharacterized protein</fullName>
    </submittedName>
</protein>
<comment type="caution">
    <text evidence="1">The sequence shown here is derived from an EMBL/GenBank/DDBJ whole genome shotgun (WGS) entry which is preliminary data.</text>
</comment>
<gene>
    <name evidence="1" type="ORF">MRB53_006984</name>
</gene>
<dbReference type="Proteomes" id="UP001234297">
    <property type="component" value="Chromosome 2"/>
</dbReference>
<name>A0ACC2MHL4_PERAE</name>
<organism evidence="1 2">
    <name type="scientific">Persea americana</name>
    <name type="common">Avocado</name>
    <dbReference type="NCBI Taxonomy" id="3435"/>
    <lineage>
        <taxon>Eukaryota</taxon>
        <taxon>Viridiplantae</taxon>
        <taxon>Streptophyta</taxon>
        <taxon>Embryophyta</taxon>
        <taxon>Tracheophyta</taxon>
        <taxon>Spermatophyta</taxon>
        <taxon>Magnoliopsida</taxon>
        <taxon>Magnoliidae</taxon>
        <taxon>Laurales</taxon>
        <taxon>Lauraceae</taxon>
        <taxon>Persea</taxon>
    </lineage>
</organism>
<keyword evidence="2" id="KW-1185">Reference proteome</keyword>
<dbReference type="EMBL" id="CM056810">
    <property type="protein sequence ID" value="KAJ8645236.1"/>
    <property type="molecule type" value="Genomic_DNA"/>
</dbReference>
<sequence>MNDREVERGRNTVYSRLAGGGEEKVDRDDVLALGLSTLDWRYYASSLQQYSDSEILLKCSTSPSSEGPDFVDNERRVFDYLIKYPDWRRTFPMRKPRVFERAPDGGWTSSRLLKNILDPGGTDHGVNPRLNFAGLIIIVIHLELQLQLLLKAQDICLYANYTPDSRVK</sequence>
<evidence type="ECO:0000313" key="1">
    <source>
        <dbReference type="EMBL" id="KAJ8645236.1"/>
    </source>
</evidence>
<evidence type="ECO:0000313" key="2">
    <source>
        <dbReference type="Proteomes" id="UP001234297"/>
    </source>
</evidence>
<reference evidence="1 2" key="1">
    <citation type="journal article" date="2022" name="Hortic Res">
        <title>A haplotype resolved chromosomal level avocado genome allows analysis of novel avocado genes.</title>
        <authorList>
            <person name="Nath O."/>
            <person name="Fletcher S.J."/>
            <person name="Hayward A."/>
            <person name="Shaw L.M."/>
            <person name="Masouleh A.K."/>
            <person name="Furtado A."/>
            <person name="Henry R.J."/>
            <person name="Mitter N."/>
        </authorList>
    </citation>
    <scope>NUCLEOTIDE SEQUENCE [LARGE SCALE GENOMIC DNA]</scope>
    <source>
        <strain evidence="2">cv. Hass</strain>
    </source>
</reference>
<proteinExistence type="predicted"/>
<accession>A0ACC2MHL4</accession>